<comment type="caution">
    <text evidence="2">The sequence shown here is derived from an EMBL/GenBank/DDBJ whole genome shotgun (WGS) entry which is preliminary data.</text>
</comment>
<feature type="compositionally biased region" description="Polar residues" evidence="1">
    <location>
        <begin position="1"/>
        <end position="22"/>
    </location>
</feature>
<dbReference type="EMBL" id="VSRR010117394">
    <property type="protein sequence ID" value="MPC99205.1"/>
    <property type="molecule type" value="Genomic_DNA"/>
</dbReference>
<proteinExistence type="predicted"/>
<gene>
    <name evidence="2" type="ORF">E2C01_094605</name>
</gene>
<evidence type="ECO:0000256" key="1">
    <source>
        <dbReference type="SAM" id="MobiDB-lite"/>
    </source>
</evidence>
<accession>A0A5B7JXB1</accession>
<organism evidence="2 3">
    <name type="scientific">Portunus trituberculatus</name>
    <name type="common">Swimming crab</name>
    <name type="synonym">Neptunus trituberculatus</name>
    <dbReference type="NCBI Taxonomy" id="210409"/>
    <lineage>
        <taxon>Eukaryota</taxon>
        <taxon>Metazoa</taxon>
        <taxon>Ecdysozoa</taxon>
        <taxon>Arthropoda</taxon>
        <taxon>Crustacea</taxon>
        <taxon>Multicrustacea</taxon>
        <taxon>Malacostraca</taxon>
        <taxon>Eumalacostraca</taxon>
        <taxon>Eucarida</taxon>
        <taxon>Decapoda</taxon>
        <taxon>Pleocyemata</taxon>
        <taxon>Brachyura</taxon>
        <taxon>Eubrachyura</taxon>
        <taxon>Portunoidea</taxon>
        <taxon>Portunidae</taxon>
        <taxon>Portuninae</taxon>
        <taxon>Portunus</taxon>
    </lineage>
</organism>
<protein>
    <submittedName>
        <fullName evidence="2">Uncharacterized protein</fullName>
    </submittedName>
</protein>
<reference evidence="2 3" key="1">
    <citation type="submission" date="2019-05" db="EMBL/GenBank/DDBJ databases">
        <title>Another draft genome of Portunus trituberculatus and its Hox gene families provides insights of decapod evolution.</title>
        <authorList>
            <person name="Jeong J.-H."/>
            <person name="Song I."/>
            <person name="Kim S."/>
            <person name="Choi T."/>
            <person name="Kim D."/>
            <person name="Ryu S."/>
            <person name="Kim W."/>
        </authorList>
    </citation>
    <scope>NUCLEOTIDE SEQUENCE [LARGE SCALE GENOMIC DNA]</scope>
    <source>
        <tissue evidence="2">Muscle</tissue>
    </source>
</reference>
<keyword evidence="3" id="KW-1185">Reference proteome</keyword>
<evidence type="ECO:0000313" key="2">
    <source>
        <dbReference type="EMBL" id="MPC99205.1"/>
    </source>
</evidence>
<name>A0A5B7JXB1_PORTR</name>
<sequence length="53" mass="5824">MSVALSHSTAPSSTSHWPSRRTSFVHCHPMNTDSSIMTETVTGKGKEEAYLML</sequence>
<dbReference type="AlphaFoldDB" id="A0A5B7JXB1"/>
<evidence type="ECO:0000313" key="3">
    <source>
        <dbReference type="Proteomes" id="UP000324222"/>
    </source>
</evidence>
<feature type="region of interest" description="Disordered" evidence="1">
    <location>
        <begin position="1"/>
        <end position="23"/>
    </location>
</feature>
<dbReference type="Proteomes" id="UP000324222">
    <property type="component" value="Unassembled WGS sequence"/>
</dbReference>